<name>A0A1L4CXG0_9BACT</name>
<dbReference type="EMBL" id="CP017834">
    <property type="protein sequence ID" value="APJ02643.1"/>
    <property type="molecule type" value="Genomic_DNA"/>
</dbReference>
<keyword evidence="1" id="KW-1133">Transmembrane helix</keyword>
<protein>
    <submittedName>
        <fullName evidence="2">Uncharacterized protein</fullName>
    </submittedName>
</protein>
<feature type="transmembrane region" description="Helical" evidence="1">
    <location>
        <begin position="118"/>
        <end position="142"/>
    </location>
</feature>
<keyword evidence="1" id="KW-0812">Transmembrane</keyword>
<proteinExistence type="predicted"/>
<evidence type="ECO:0000313" key="2">
    <source>
        <dbReference type="EMBL" id="APJ02643.1"/>
    </source>
</evidence>
<evidence type="ECO:0000313" key="3">
    <source>
        <dbReference type="Proteomes" id="UP000184731"/>
    </source>
</evidence>
<accession>A0A1L4CXG0</accession>
<feature type="transmembrane region" description="Helical" evidence="1">
    <location>
        <begin position="64"/>
        <end position="84"/>
    </location>
</feature>
<dbReference type="KEGG" id="saqi:AXG55_01325"/>
<keyword evidence="1" id="KW-0472">Membrane</keyword>
<evidence type="ECO:0000256" key="1">
    <source>
        <dbReference type="SAM" id="Phobius"/>
    </source>
</evidence>
<keyword evidence="3" id="KW-1185">Reference proteome</keyword>
<gene>
    <name evidence="2" type="ORF">AXG55_01325</name>
</gene>
<dbReference type="Proteomes" id="UP000184731">
    <property type="component" value="Chromosome"/>
</dbReference>
<dbReference type="AlphaFoldDB" id="A0A1L4CXG0"/>
<sequence length="147" mass="17822">MFLYINSVIKELTIIEFIYMLSTFLFLTCIIFFLIMLVIVRIVVLPSIEKRHEINFIIPFMSEGIFRINVAAHVATFVFNRFVFQKFIKNNNTEIVKYYYTSLHIRQMKYHIKNESKLNIILCFITVFSIYLFFLFFFIAYYCHNNK</sequence>
<feature type="transmembrane region" description="Helical" evidence="1">
    <location>
        <begin position="21"/>
        <end position="44"/>
    </location>
</feature>
<organism evidence="2 3">
    <name type="scientific">Silvanigrella aquatica</name>
    <dbReference type="NCBI Taxonomy" id="1915309"/>
    <lineage>
        <taxon>Bacteria</taxon>
        <taxon>Pseudomonadati</taxon>
        <taxon>Bdellovibrionota</taxon>
        <taxon>Oligoflexia</taxon>
        <taxon>Silvanigrellales</taxon>
        <taxon>Silvanigrellaceae</taxon>
        <taxon>Silvanigrella</taxon>
    </lineage>
</organism>
<reference evidence="2 3" key="1">
    <citation type="submission" date="2016-10" db="EMBL/GenBank/DDBJ databases">
        <title>Silvanigrella aquatica sp. nov., isolated from a freshwater lake located in the Black Forest, Germany, description of Silvanigrellaceae fam. nov., Silvanigrellales ord. nov., reclassification of the order Bdellovibrionales in the class Oligoflexia, reclassification of the families Bacteriovoracaceae and Halobacteriovoraceae in the new order Bacteriovoracales ord. nov., and reclassification of the family Pseudobacteriovoracaceae in the order Oligoflexiales.</title>
        <authorList>
            <person name="Hahn M.W."/>
            <person name="Schmidt J."/>
            <person name="Koll U."/>
            <person name="Rohde M."/>
            <person name="Verbag S."/>
            <person name="Pitt A."/>
            <person name="Nakai R."/>
            <person name="Naganuma T."/>
            <person name="Lang E."/>
        </authorList>
    </citation>
    <scope>NUCLEOTIDE SEQUENCE [LARGE SCALE GENOMIC DNA]</scope>
    <source>
        <strain evidence="2 3">MWH-Nonnen-W8red</strain>
    </source>
</reference>